<feature type="compositionally biased region" description="Polar residues" evidence="1">
    <location>
        <begin position="183"/>
        <end position="195"/>
    </location>
</feature>
<evidence type="ECO:0000313" key="2">
    <source>
        <dbReference type="EMBL" id="KAG2086456.1"/>
    </source>
</evidence>
<dbReference type="Proteomes" id="UP000823399">
    <property type="component" value="Unassembled WGS sequence"/>
</dbReference>
<sequence>MTTSSDTLPKTEKYPHEKLTLDGSNYSQWATGFKMWAGGLGLWPYISGDEKEPSPPAQLTDPDQNILRKEKHDECVRLYKQRRLLALSALSTAIDAQDFVYLCDTEDPNIGWEALAGKYLPQKAIHFNQYLDRLSTIPKAHDSTSIAEVLQSLVVLKSDLTALSISPPAAAAAATAITLHTPPGTSLASSQSNHAQLHPPAPIPGALQHPPCSSSSHADPSHCHRSQEVIHESVDPPSSKTHADPSRFLPFAVHESVDPPLSSSHADPSHFPLFTVLHEYMGHELLPAAGYIPS</sequence>
<proteinExistence type="predicted"/>
<feature type="region of interest" description="Disordered" evidence="1">
    <location>
        <begin position="183"/>
        <end position="245"/>
    </location>
</feature>
<feature type="compositionally biased region" description="Basic and acidic residues" evidence="1">
    <location>
        <begin position="219"/>
        <end position="234"/>
    </location>
</feature>
<dbReference type="GeneID" id="64704938"/>
<evidence type="ECO:0000313" key="3">
    <source>
        <dbReference type="Proteomes" id="UP000823399"/>
    </source>
</evidence>
<gene>
    <name evidence="2" type="ORF">F5147DRAFT_781626</name>
</gene>
<keyword evidence="3" id="KW-1185">Reference proteome</keyword>
<dbReference type="OrthoDB" id="2660762at2759"/>
<comment type="caution">
    <text evidence="2">The sequence shown here is derived from an EMBL/GenBank/DDBJ whole genome shotgun (WGS) entry which is preliminary data.</text>
</comment>
<protein>
    <recommendedName>
        <fullName evidence="4">Retrotransposon Copia-like N-terminal domain-containing protein</fullName>
    </recommendedName>
</protein>
<name>A0A9P7ESZ4_9AGAM</name>
<evidence type="ECO:0000256" key="1">
    <source>
        <dbReference type="SAM" id="MobiDB-lite"/>
    </source>
</evidence>
<reference evidence="2" key="1">
    <citation type="journal article" date="2020" name="New Phytol.">
        <title>Comparative genomics reveals dynamic genome evolution in host specialist ectomycorrhizal fungi.</title>
        <authorList>
            <person name="Lofgren L.A."/>
            <person name="Nguyen N.H."/>
            <person name="Vilgalys R."/>
            <person name="Ruytinx J."/>
            <person name="Liao H.L."/>
            <person name="Branco S."/>
            <person name="Kuo A."/>
            <person name="LaButti K."/>
            <person name="Lipzen A."/>
            <person name="Andreopoulos W."/>
            <person name="Pangilinan J."/>
            <person name="Riley R."/>
            <person name="Hundley H."/>
            <person name="Na H."/>
            <person name="Barry K."/>
            <person name="Grigoriev I.V."/>
            <person name="Stajich J.E."/>
            <person name="Kennedy P.G."/>
        </authorList>
    </citation>
    <scope>NUCLEOTIDE SEQUENCE</scope>
    <source>
        <strain evidence="2">FC423</strain>
    </source>
</reference>
<organism evidence="2 3">
    <name type="scientific">Suillus discolor</name>
    <dbReference type="NCBI Taxonomy" id="1912936"/>
    <lineage>
        <taxon>Eukaryota</taxon>
        <taxon>Fungi</taxon>
        <taxon>Dikarya</taxon>
        <taxon>Basidiomycota</taxon>
        <taxon>Agaricomycotina</taxon>
        <taxon>Agaricomycetes</taxon>
        <taxon>Agaricomycetidae</taxon>
        <taxon>Boletales</taxon>
        <taxon>Suillineae</taxon>
        <taxon>Suillaceae</taxon>
        <taxon>Suillus</taxon>
    </lineage>
</organism>
<accession>A0A9P7ESZ4</accession>
<dbReference type="RefSeq" id="XP_041284917.1">
    <property type="nucleotide sequence ID" value="XM_041442679.1"/>
</dbReference>
<evidence type="ECO:0008006" key="4">
    <source>
        <dbReference type="Google" id="ProtNLM"/>
    </source>
</evidence>
<dbReference type="EMBL" id="JABBWM010000145">
    <property type="protein sequence ID" value="KAG2086456.1"/>
    <property type="molecule type" value="Genomic_DNA"/>
</dbReference>
<dbReference type="AlphaFoldDB" id="A0A9P7ESZ4"/>